<evidence type="ECO:0000313" key="3">
    <source>
        <dbReference type="Proteomes" id="UP000637578"/>
    </source>
</evidence>
<comment type="caution">
    <text evidence="2">The sequence shown here is derived from an EMBL/GenBank/DDBJ whole genome shotgun (WGS) entry which is preliminary data.</text>
</comment>
<feature type="region of interest" description="Disordered" evidence="1">
    <location>
        <begin position="95"/>
        <end position="117"/>
    </location>
</feature>
<organism evidence="2 3">
    <name type="scientific">Longimycelium tulufanense</name>
    <dbReference type="NCBI Taxonomy" id="907463"/>
    <lineage>
        <taxon>Bacteria</taxon>
        <taxon>Bacillati</taxon>
        <taxon>Actinomycetota</taxon>
        <taxon>Actinomycetes</taxon>
        <taxon>Pseudonocardiales</taxon>
        <taxon>Pseudonocardiaceae</taxon>
        <taxon>Longimycelium</taxon>
    </lineage>
</organism>
<dbReference type="RefSeq" id="WP_189053928.1">
    <property type="nucleotide sequence ID" value="NZ_BMMK01000002.1"/>
</dbReference>
<protein>
    <submittedName>
        <fullName evidence="2">Uncharacterized protein</fullName>
    </submittedName>
</protein>
<dbReference type="Proteomes" id="UP000637578">
    <property type="component" value="Unassembled WGS sequence"/>
</dbReference>
<dbReference type="AlphaFoldDB" id="A0A8J3FST9"/>
<proteinExistence type="predicted"/>
<keyword evidence="3" id="KW-1185">Reference proteome</keyword>
<gene>
    <name evidence="2" type="ORF">GCM10012275_08070</name>
</gene>
<reference evidence="2" key="1">
    <citation type="journal article" date="2014" name="Int. J. Syst. Evol. Microbiol.">
        <title>Complete genome sequence of Corynebacterium casei LMG S-19264T (=DSM 44701T), isolated from a smear-ripened cheese.</title>
        <authorList>
            <consortium name="US DOE Joint Genome Institute (JGI-PGF)"/>
            <person name="Walter F."/>
            <person name="Albersmeier A."/>
            <person name="Kalinowski J."/>
            <person name="Ruckert C."/>
        </authorList>
    </citation>
    <scope>NUCLEOTIDE SEQUENCE</scope>
    <source>
        <strain evidence="2">CGMCC 4.5737</strain>
    </source>
</reference>
<sequence>MIALVGLLRQYAAEIDADFLAIYGLDLRALGTAALPWGRFNALLHRLPYDSHLMRAVRGEQEPTWTLDMHLMATLIEAAQVTNYLLGSLLQANGAKRNPVSKPTPIKRPGVADQRQGKGLASLIGKLSGRRDG</sequence>
<dbReference type="EMBL" id="BMMK01000002">
    <property type="protein sequence ID" value="GGM39582.1"/>
    <property type="molecule type" value="Genomic_DNA"/>
</dbReference>
<accession>A0A8J3FST9</accession>
<name>A0A8J3FST9_9PSEU</name>
<evidence type="ECO:0000313" key="2">
    <source>
        <dbReference type="EMBL" id="GGM39582.1"/>
    </source>
</evidence>
<evidence type="ECO:0000256" key="1">
    <source>
        <dbReference type="SAM" id="MobiDB-lite"/>
    </source>
</evidence>
<reference evidence="2" key="2">
    <citation type="submission" date="2020-09" db="EMBL/GenBank/DDBJ databases">
        <authorList>
            <person name="Sun Q."/>
            <person name="Zhou Y."/>
        </authorList>
    </citation>
    <scope>NUCLEOTIDE SEQUENCE</scope>
    <source>
        <strain evidence="2">CGMCC 4.5737</strain>
    </source>
</reference>